<accession>A0A819MZ11</accession>
<protein>
    <submittedName>
        <fullName evidence="1">Uncharacterized protein</fullName>
    </submittedName>
</protein>
<comment type="caution">
    <text evidence="1">The sequence shown here is derived from an EMBL/GenBank/DDBJ whole genome shotgun (WGS) entry which is preliminary data.</text>
</comment>
<evidence type="ECO:0000313" key="1">
    <source>
        <dbReference type="EMBL" id="CAF3987990.1"/>
    </source>
</evidence>
<name>A0A819MZ11_9BILA</name>
<dbReference type="Proteomes" id="UP000663842">
    <property type="component" value="Unassembled WGS sequence"/>
</dbReference>
<organism evidence="1 2">
    <name type="scientific">Rotaria magnacalcarata</name>
    <dbReference type="NCBI Taxonomy" id="392030"/>
    <lineage>
        <taxon>Eukaryota</taxon>
        <taxon>Metazoa</taxon>
        <taxon>Spiralia</taxon>
        <taxon>Gnathifera</taxon>
        <taxon>Rotifera</taxon>
        <taxon>Eurotatoria</taxon>
        <taxon>Bdelloidea</taxon>
        <taxon>Philodinida</taxon>
        <taxon>Philodinidae</taxon>
        <taxon>Rotaria</taxon>
    </lineage>
</organism>
<proteinExistence type="predicted"/>
<sequence length="84" mass="9759">MDCPVMNTRMRHSQRRNLHNYATGFYLFTLSSRVYRKELVKLTLLWKSNQDTTELTAASIIRRINAQAKLVGSAIVNPFERKST</sequence>
<evidence type="ECO:0000313" key="2">
    <source>
        <dbReference type="Proteomes" id="UP000663842"/>
    </source>
</evidence>
<dbReference type="EMBL" id="CAJOBF010001836">
    <property type="protein sequence ID" value="CAF3987990.1"/>
    <property type="molecule type" value="Genomic_DNA"/>
</dbReference>
<gene>
    <name evidence="1" type="ORF">UXM345_LOCUS15435</name>
</gene>
<reference evidence="1" key="1">
    <citation type="submission" date="2021-02" db="EMBL/GenBank/DDBJ databases">
        <authorList>
            <person name="Nowell W R."/>
        </authorList>
    </citation>
    <scope>NUCLEOTIDE SEQUENCE</scope>
</reference>
<dbReference type="AlphaFoldDB" id="A0A819MZ11"/>